<feature type="domain" description="DUF4910" evidence="3">
    <location>
        <begin position="6"/>
        <end position="337"/>
    </location>
</feature>
<evidence type="ECO:0000313" key="5">
    <source>
        <dbReference type="Proteomes" id="UP000382040"/>
    </source>
</evidence>
<evidence type="ECO:0000313" key="4">
    <source>
        <dbReference type="EMBL" id="VVE87661.1"/>
    </source>
</evidence>
<dbReference type="AlphaFoldDB" id="A0A5E5BN22"/>
<gene>
    <name evidence="4" type="ORF">PBR20603_01598</name>
</gene>
<dbReference type="Pfam" id="PF16254">
    <property type="entry name" value="DUF4910"/>
    <property type="match status" value="1"/>
</dbReference>
<dbReference type="Gene3D" id="3.40.630.10">
    <property type="entry name" value="Zn peptidases"/>
    <property type="match status" value="1"/>
</dbReference>
<dbReference type="Proteomes" id="UP000382040">
    <property type="component" value="Unassembled WGS sequence"/>
</dbReference>
<dbReference type="InterPro" id="IPR036388">
    <property type="entry name" value="WH-like_DNA-bd_sf"/>
</dbReference>
<dbReference type="GO" id="GO:0004177">
    <property type="term" value="F:aminopeptidase activity"/>
    <property type="evidence" value="ECO:0007669"/>
    <property type="project" value="UniProtKB-KW"/>
</dbReference>
<protein>
    <submittedName>
        <fullName evidence="4">Polysaccharide biosynthesis protein with aminopeptidase-like domain protein</fullName>
    </submittedName>
</protein>
<dbReference type="Pfam" id="PF16221">
    <property type="entry name" value="HTH_47"/>
    <property type="match status" value="1"/>
</dbReference>
<organism evidence="4 5">
    <name type="scientific">Pandoraea bronchicola</name>
    <dbReference type="NCBI Taxonomy" id="2508287"/>
    <lineage>
        <taxon>Bacteria</taxon>
        <taxon>Pseudomonadati</taxon>
        <taxon>Pseudomonadota</taxon>
        <taxon>Betaproteobacteria</taxon>
        <taxon>Burkholderiales</taxon>
        <taxon>Burkholderiaceae</taxon>
        <taxon>Pandoraea</taxon>
    </lineage>
</organism>
<reference evidence="4 5" key="1">
    <citation type="submission" date="2019-08" db="EMBL/GenBank/DDBJ databases">
        <authorList>
            <person name="Peeters C."/>
        </authorList>
    </citation>
    <scope>NUCLEOTIDE SEQUENCE [LARGE SCALE GENOMIC DNA]</scope>
    <source>
        <strain evidence="4 5">LMG 20603</strain>
    </source>
</reference>
<evidence type="ECO:0000259" key="1">
    <source>
        <dbReference type="Pfam" id="PF09940"/>
    </source>
</evidence>
<dbReference type="PIRSF" id="PIRSF015244">
    <property type="entry name" value="UCP015244"/>
    <property type="match status" value="1"/>
</dbReference>
<dbReference type="InterPro" id="IPR032610">
    <property type="entry name" value="DUF2172"/>
</dbReference>
<dbReference type="Gene3D" id="1.10.10.10">
    <property type="entry name" value="Winged helix-like DNA-binding domain superfamily/Winged helix DNA-binding domain"/>
    <property type="match status" value="1"/>
</dbReference>
<keyword evidence="4" id="KW-0378">Hydrolase</keyword>
<proteinExistence type="predicted"/>
<evidence type="ECO:0000259" key="2">
    <source>
        <dbReference type="Pfam" id="PF16221"/>
    </source>
</evidence>
<keyword evidence="5" id="KW-1185">Reference proteome</keyword>
<accession>A0A5E5BN22</accession>
<dbReference type="InterPro" id="IPR032622">
    <property type="entry name" value="UCP01524_HTH"/>
</dbReference>
<dbReference type="RefSeq" id="WP_174977838.1">
    <property type="nucleotide sequence ID" value="NZ_CABPST010000003.1"/>
</dbReference>
<keyword evidence="4" id="KW-0031">Aminopeptidase</keyword>
<dbReference type="InterPro" id="IPR012353">
    <property type="entry name" value="UCP015244"/>
</dbReference>
<dbReference type="Pfam" id="PF09940">
    <property type="entry name" value="DUF2172"/>
    <property type="match status" value="1"/>
</dbReference>
<feature type="domain" description="DUF2172" evidence="1">
    <location>
        <begin position="54"/>
        <end position="144"/>
    </location>
</feature>
<sequence>MLVDSLFDELFPLLRSITGPGIEESYRIIGRHMPLETFGVPTGRQVFDWITPPEWHCRSAILIGPDGKVVCDMAQSNLHVVNYSEAVDKKLTLAELQPHIHSLKHLPNAIPYVTSYYKRTWGFCLSQQQRDALKDGIYHAKIDADFIGGRVPLAHTTLPGKSDREIVISSYLCHPSLANNELSGPLALLGLYRRIAAWPERQHTFRFVLNPETIGSLCYLHTHGEHLKEKMDAGLVLTCLGGPGRLSYKQTRRENAKIDRLAQHWVGRGEPIEVRAFTPTGGSDERQYCSPGFNLPMGQFARTVYGEYDGYHNSLDTKESMGIDALIDSIHSIEGFARELDNVGGWMNLVPYGEPQLGRRGLYPNLNSANTWGSSSDGEFDGRVLLERILNVLSYSDGQNDLIDISRRCGCTVRDLLPVANRLHKEGILSFQGGAQ</sequence>
<dbReference type="SUPFAM" id="SSF53187">
    <property type="entry name" value="Zn-dependent exopeptidases"/>
    <property type="match status" value="1"/>
</dbReference>
<dbReference type="Gene3D" id="3.50.30.90">
    <property type="match status" value="1"/>
</dbReference>
<keyword evidence="4" id="KW-0645">Protease</keyword>
<evidence type="ECO:0000259" key="3">
    <source>
        <dbReference type="Pfam" id="PF16254"/>
    </source>
</evidence>
<feature type="domain" description="UCP01524 winged helix-turn-helix" evidence="2">
    <location>
        <begin position="346"/>
        <end position="430"/>
    </location>
</feature>
<name>A0A5E5BN22_9BURK</name>
<dbReference type="EMBL" id="CABPST010000003">
    <property type="protein sequence ID" value="VVE87661.1"/>
    <property type="molecule type" value="Genomic_DNA"/>
</dbReference>
<dbReference type="InterPro" id="IPR032589">
    <property type="entry name" value="DUF4910"/>
</dbReference>